<evidence type="ECO:0000313" key="2">
    <source>
        <dbReference type="Proteomes" id="UP000198405"/>
    </source>
</evidence>
<evidence type="ECO:0000313" key="1">
    <source>
        <dbReference type="EMBL" id="SNR66456.1"/>
    </source>
</evidence>
<sequence length="139" mass="16022">MPKIFLFFIAVITFLFSCGQKEAEKPFMPREEFVGTWKFENTNEGNSVVYLMNISGRELTFEFKSDGSIVHIAKPKPYPVVYTWEIQGKYLILHFKNNDILNLDNKLEAIKEEEDCIVFKPIATGTLKVAGNYKACRVE</sequence>
<protein>
    <recommendedName>
        <fullName evidence="3">Lipocalin-like domain-containing protein</fullName>
    </recommendedName>
</protein>
<gene>
    <name evidence="1" type="ORF">SAMN06265340_102140</name>
</gene>
<dbReference type="PROSITE" id="PS51257">
    <property type="entry name" value="PROKAR_LIPOPROTEIN"/>
    <property type="match status" value="1"/>
</dbReference>
<evidence type="ECO:0008006" key="3">
    <source>
        <dbReference type="Google" id="ProtNLM"/>
    </source>
</evidence>
<dbReference type="Proteomes" id="UP000198405">
    <property type="component" value="Unassembled WGS sequence"/>
</dbReference>
<proteinExistence type="predicted"/>
<organism evidence="1 2">
    <name type="scientific">Desulfurobacterium atlanticum</name>
    <dbReference type="NCBI Taxonomy" id="240169"/>
    <lineage>
        <taxon>Bacteria</taxon>
        <taxon>Pseudomonadati</taxon>
        <taxon>Aquificota</taxon>
        <taxon>Aquificia</taxon>
        <taxon>Desulfurobacteriales</taxon>
        <taxon>Desulfurobacteriaceae</taxon>
        <taxon>Desulfurobacterium</taxon>
    </lineage>
</organism>
<name>A0A238Y5A2_9BACT</name>
<accession>A0A238Y5A2</accession>
<dbReference type="RefSeq" id="WP_089322487.1">
    <property type="nucleotide sequence ID" value="NZ_FZOB01000002.1"/>
</dbReference>
<keyword evidence="2" id="KW-1185">Reference proteome</keyword>
<dbReference type="AlphaFoldDB" id="A0A238Y5A2"/>
<dbReference type="EMBL" id="FZOB01000002">
    <property type="protein sequence ID" value="SNR66456.1"/>
    <property type="molecule type" value="Genomic_DNA"/>
</dbReference>
<reference evidence="2" key="1">
    <citation type="submission" date="2017-06" db="EMBL/GenBank/DDBJ databases">
        <authorList>
            <person name="Varghese N."/>
            <person name="Submissions S."/>
        </authorList>
    </citation>
    <scope>NUCLEOTIDE SEQUENCE [LARGE SCALE GENOMIC DNA]</scope>
    <source>
        <strain evidence="2">DSM 15668</strain>
    </source>
</reference>